<keyword evidence="3 5" id="KW-0326">Glycosidase</keyword>
<accession>A0A2P6NHT2</accession>
<dbReference type="STRING" id="1890364.A0A2P6NHT2"/>
<dbReference type="SUPFAM" id="SSF57016">
    <property type="entry name" value="Plant lectins/antimicrobial peptides"/>
    <property type="match status" value="1"/>
</dbReference>
<dbReference type="InterPro" id="IPR001579">
    <property type="entry name" value="Glyco_hydro_18_chit_AS"/>
</dbReference>
<evidence type="ECO:0000256" key="2">
    <source>
        <dbReference type="ARBA" id="ARBA00022801"/>
    </source>
</evidence>
<keyword evidence="9" id="KW-1185">Reference proteome</keyword>
<dbReference type="InterPro" id="IPR018371">
    <property type="entry name" value="Chitin-binding_1_CS"/>
</dbReference>
<dbReference type="InterPro" id="IPR011583">
    <property type="entry name" value="Chitinase_II/V-like_cat"/>
</dbReference>
<dbReference type="GO" id="GO:0004553">
    <property type="term" value="F:hydrolase activity, hydrolyzing O-glycosyl compounds"/>
    <property type="evidence" value="ECO:0007669"/>
    <property type="project" value="InterPro"/>
</dbReference>
<dbReference type="PANTHER" id="PTHR11177">
    <property type="entry name" value="CHITINASE"/>
    <property type="match status" value="1"/>
</dbReference>
<evidence type="ECO:0000256" key="3">
    <source>
        <dbReference type="ARBA" id="ARBA00023295"/>
    </source>
</evidence>
<dbReference type="GO" id="GO:0005975">
    <property type="term" value="P:carbohydrate metabolic process"/>
    <property type="evidence" value="ECO:0007669"/>
    <property type="project" value="InterPro"/>
</dbReference>
<dbReference type="SUPFAM" id="SSF51445">
    <property type="entry name" value="(Trans)glycosidases"/>
    <property type="match status" value="1"/>
</dbReference>
<name>A0A2P6NHT2_9EUKA</name>
<dbReference type="PROSITE" id="PS51910">
    <property type="entry name" value="GH18_2"/>
    <property type="match status" value="1"/>
</dbReference>
<dbReference type="PANTHER" id="PTHR11177:SF317">
    <property type="entry name" value="CHITINASE 12-RELATED"/>
    <property type="match status" value="1"/>
</dbReference>
<dbReference type="Gene3D" id="3.20.20.80">
    <property type="entry name" value="Glycosidases"/>
    <property type="match status" value="1"/>
</dbReference>
<dbReference type="Pfam" id="PF00187">
    <property type="entry name" value="Chitin_bind_1"/>
    <property type="match status" value="1"/>
</dbReference>
<dbReference type="Pfam" id="PF00704">
    <property type="entry name" value="Glyco_hydro_18"/>
    <property type="match status" value="1"/>
</dbReference>
<dbReference type="InterPro" id="IPR029070">
    <property type="entry name" value="Chitinase_insertion_sf"/>
</dbReference>
<dbReference type="Gene3D" id="3.30.60.10">
    <property type="entry name" value="Endochitinase-like"/>
    <property type="match status" value="1"/>
</dbReference>
<dbReference type="AlphaFoldDB" id="A0A2P6NHT2"/>
<dbReference type="GO" id="GO:0008061">
    <property type="term" value="F:chitin binding"/>
    <property type="evidence" value="ECO:0007669"/>
    <property type="project" value="UniProtKB-UniRule"/>
</dbReference>
<dbReference type="InterPro" id="IPR036861">
    <property type="entry name" value="Endochitinase-like_sf"/>
</dbReference>
<dbReference type="PROSITE" id="PS01095">
    <property type="entry name" value="GH18_1"/>
    <property type="match status" value="1"/>
</dbReference>
<keyword evidence="2 5" id="KW-0378">Hydrolase</keyword>
<comment type="caution">
    <text evidence="8">The sequence shown here is derived from an EMBL/GenBank/DDBJ whole genome shotgun (WGS) entry which is preliminary data.</text>
</comment>
<dbReference type="PROSITE" id="PS50941">
    <property type="entry name" value="CHIT_BIND_I_2"/>
    <property type="match status" value="1"/>
</dbReference>
<dbReference type="SMART" id="SM00636">
    <property type="entry name" value="Glyco_18"/>
    <property type="match status" value="1"/>
</dbReference>
<dbReference type="PROSITE" id="PS00026">
    <property type="entry name" value="CHIT_BIND_I_1"/>
    <property type="match status" value="1"/>
</dbReference>
<dbReference type="SMART" id="SM00270">
    <property type="entry name" value="ChtBD1"/>
    <property type="match status" value="1"/>
</dbReference>
<dbReference type="InParanoid" id="A0A2P6NHT2"/>
<sequence>MCFKEGIHVKAPTFRLTSTFFDRYNRPPRHLYLFSFSRAGIRVLSLHTEADMSLRIPSASGDERSTEKDAEKHMIRLDARRVVATTPEYRRVANWFDLGNLLWYSRGNSSYRGCLNEMTFTELYAGWTDGTVFVTGRQKVVVHKTKLRTLHSLCCVRECVEEAAGSLEIEEEGENGPRYDKGSGIVTGDFGSACGLPLFLVFAFACVIAQNCGCSGGECCSQYGWCGSTADYCDRAKGCQKDCWGDSNPTTKDNTPSTRVATGSETYVATRSFTKTETFSPKPTQGGNTTSGRVFIGYWADWGAYGNCALPSNKVPANKYTHINYAFASFDGNTGKLNDLDQNVVAGVMNLKKQNPNLKIMISLGGGSFSSGPWTSLINNGGASSNFYGSVKGWLDRYGFDGLDIDWEFPQNGEQDKVTNFFRQTRQAIGNGKLLTSAGPSGYFLPQYVPEKWIQYVDFINVMNYDYAGAWGGVTGSLAPLDQIATTMNTYVSRGVPANKLVYGLANYGYTWKVDGNNGLGVAAHTAGYAGPCANSAGYISATDIVKLRTTNKPSGFSEGWDNNGKMPYGTWGNQFATYETTDSIKYKTDFIKQKGYLGGMLWVMDADTTISDYIWAQLNN</sequence>
<feature type="domain" description="Chitin-binding type-1" evidence="6">
    <location>
        <begin position="209"/>
        <end position="245"/>
    </location>
</feature>
<dbReference type="Gene3D" id="3.10.50.10">
    <property type="match status" value="1"/>
</dbReference>
<dbReference type="InterPro" id="IPR050314">
    <property type="entry name" value="Glycosyl_Hydrlase_18"/>
</dbReference>
<gene>
    <name evidence="8" type="ORF">PROFUN_04378</name>
</gene>
<dbReference type="InterPro" id="IPR001002">
    <property type="entry name" value="Chitin-bd_1"/>
</dbReference>
<dbReference type="SUPFAM" id="SSF54556">
    <property type="entry name" value="Chitinase insertion domain"/>
    <property type="match status" value="1"/>
</dbReference>
<proteinExistence type="predicted"/>
<evidence type="ECO:0000256" key="1">
    <source>
        <dbReference type="ARBA" id="ARBA00022669"/>
    </source>
</evidence>
<protein>
    <submittedName>
        <fullName evidence="8">Endochitinase-like</fullName>
    </submittedName>
</protein>
<reference evidence="8 9" key="1">
    <citation type="journal article" date="2018" name="Genome Biol. Evol.">
        <title>Multiple Roots of Fruiting Body Formation in Amoebozoa.</title>
        <authorList>
            <person name="Hillmann F."/>
            <person name="Forbes G."/>
            <person name="Novohradska S."/>
            <person name="Ferling I."/>
            <person name="Riege K."/>
            <person name="Groth M."/>
            <person name="Westermann M."/>
            <person name="Marz M."/>
            <person name="Spaller T."/>
            <person name="Winckler T."/>
            <person name="Schaap P."/>
            <person name="Glockner G."/>
        </authorList>
    </citation>
    <scope>NUCLEOTIDE SEQUENCE [LARGE SCALE GENOMIC DNA]</scope>
    <source>
        <strain evidence="8 9">Jena</strain>
    </source>
</reference>
<keyword evidence="4" id="KW-1015">Disulfide bond</keyword>
<dbReference type="CDD" id="cd00035">
    <property type="entry name" value="ChtBD1"/>
    <property type="match status" value="1"/>
</dbReference>
<feature type="disulfide bond" evidence="4">
    <location>
        <begin position="214"/>
        <end position="226"/>
    </location>
</feature>
<dbReference type="InterPro" id="IPR001223">
    <property type="entry name" value="Glyco_hydro18_cat"/>
</dbReference>
<feature type="disulfide bond" evidence="4">
    <location>
        <begin position="239"/>
        <end position="243"/>
    </location>
</feature>
<evidence type="ECO:0000259" key="6">
    <source>
        <dbReference type="PROSITE" id="PS50941"/>
    </source>
</evidence>
<comment type="caution">
    <text evidence="4">Lacks conserved residue(s) required for the propagation of feature annotation.</text>
</comment>
<evidence type="ECO:0000256" key="5">
    <source>
        <dbReference type="RuleBase" id="RU000489"/>
    </source>
</evidence>
<evidence type="ECO:0000259" key="7">
    <source>
        <dbReference type="PROSITE" id="PS51910"/>
    </source>
</evidence>
<dbReference type="EMBL" id="MDYQ01000081">
    <property type="protein sequence ID" value="PRP83504.1"/>
    <property type="molecule type" value="Genomic_DNA"/>
</dbReference>
<organism evidence="8 9">
    <name type="scientific">Planoprotostelium fungivorum</name>
    <dbReference type="NCBI Taxonomy" id="1890364"/>
    <lineage>
        <taxon>Eukaryota</taxon>
        <taxon>Amoebozoa</taxon>
        <taxon>Evosea</taxon>
        <taxon>Variosea</taxon>
        <taxon>Cavosteliida</taxon>
        <taxon>Cavosteliaceae</taxon>
        <taxon>Planoprotostelium</taxon>
    </lineage>
</organism>
<dbReference type="Proteomes" id="UP000241769">
    <property type="component" value="Unassembled WGS sequence"/>
</dbReference>
<feature type="domain" description="GH18" evidence="7">
    <location>
        <begin position="293"/>
        <end position="621"/>
    </location>
</feature>
<evidence type="ECO:0000313" key="8">
    <source>
        <dbReference type="EMBL" id="PRP83504.1"/>
    </source>
</evidence>
<dbReference type="OrthoDB" id="31107at2759"/>
<dbReference type="InterPro" id="IPR017853">
    <property type="entry name" value="GH"/>
</dbReference>
<evidence type="ECO:0000256" key="4">
    <source>
        <dbReference type="PROSITE-ProRule" id="PRU00261"/>
    </source>
</evidence>
<evidence type="ECO:0000313" key="9">
    <source>
        <dbReference type="Proteomes" id="UP000241769"/>
    </source>
</evidence>
<keyword evidence="1 4" id="KW-0147">Chitin-binding</keyword>
<feature type="disulfide bond" evidence="4">
    <location>
        <begin position="219"/>
        <end position="233"/>
    </location>
</feature>